<feature type="region of interest" description="Disordered" evidence="1">
    <location>
        <begin position="1"/>
        <end position="26"/>
    </location>
</feature>
<evidence type="ECO:0000313" key="2">
    <source>
        <dbReference type="EMBL" id="KKB65019.1"/>
    </source>
</evidence>
<comment type="caution">
    <text evidence="2">The sequence shown here is derived from an EMBL/GenBank/DDBJ whole genome shotgun (WGS) entry which is preliminary data.</text>
</comment>
<dbReference type="PATRIC" id="fig|28092.6.peg.834"/>
<feature type="compositionally biased region" description="Low complexity" evidence="1">
    <location>
        <begin position="70"/>
        <end position="82"/>
    </location>
</feature>
<accession>A0A0F5K591</accession>
<dbReference type="Proteomes" id="UP000033618">
    <property type="component" value="Unassembled WGS sequence"/>
</dbReference>
<organism evidence="2 3">
    <name type="scientific">Robbsia andropogonis</name>
    <dbReference type="NCBI Taxonomy" id="28092"/>
    <lineage>
        <taxon>Bacteria</taxon>
        <taxon>Pseudomonadati</taxon>
        <taxon>Pseudomonadota</taxon>
        <taxon>Betaproteobacteria</taxon>
        <taxon>Burkholderiales</taxon>
        <taxon>Burkholderiaceae</taxon>
        <taxon>Robbsia</taxon>
    </lineage>
</organism>
<dbReference type="AlphaFoldDB" id="A0A0F5K591"/>
<feature type="compositionally biased region" description="Basic and acidic residues" evidence="1">
    <location>
        <begin position="10"/>
        <end position="19"/>
    </location>
</feature>
<protein>
    <submittedName>
        <fullName evidence="2">Uncharacterized protein</fullName>
    </submittedName>
</protein>
<reference evidence="2 3" key="1">
    <citation type="submission" date="2015-03" db="EMBL/GenBank/DDBJ databases">
        <title>Draft Genome Sequence of Burkholderia andropogonis type strain ICMP2807, isolated from Sorghum bicolor.</title>
        <authorList>
            <person name="Lopes-Santos L."/>
            <person name="Castro D.B."/>
            <person name="Ottoboni L.M."/>
            <person name="Park D."/>
            <person name="Weirc B.S."/>
            <person name="Destefano S.A."/>
        </authorList>
    </citation>
    <scope>NUCLEOTIDE SEQUENCE [LARGE SCALE GENOMIC DNA]</scope>
    <source>
        <strain evidence="2 3">ICMP2807</strain>
    </source>
</reference>
<feature type="region of interest" description="Disordered" evidence="1">
    <location>
        <begin position="70"/>
        <end position="95"/>
    </location>
</feature>
<evidence type="ECO:0000256" key="1">
    <source>
        <dbReference type="SAM" id="MobiDB-lite"/>
    </source>
</evidence>
<gene>
    <name evidence="2" type="ORF">WM40_03500</name>
</gene>
<sequence length="126" mass="13676">MAGASPAQYHEVEGAEQLHGKRGRWSVARAEPIDESWVAVARPTPSVPLHTLEPVHAEPEQQRMLTRPIAASESPPAMSSAPRKAAVQAKREPVFAQKQSAPLSSVFARLAERSVARTDTSPHRLS</sequence>
<proteinExistence type="predicted"/>
<name>A0A0F5K591_9BURK</name>
<evidence type="ECO:0000313" key="3">
    <source>
        <dbReference type="Proteomes" id="UP000033618"/>
    </source>
</evidence>
<keyword evidence="3" id="KW-1185">Reference proteome</keyword>
<dbReference type="EMBL" id="LAQU01000002">
    <property type="protein sequence ID" value="KKB65019.1"/>
    <property type="molecule type" value="Genomic_DNA"/>
</dbReference>